<dbReference type="PANTHER" id="PTHR13504">
    <property type="entry name" value="FIDO DOMAIN-CONTAINING PROTEIN DDB_G0283145"/>
    <property type="match status" value="1"/>
</dbReference>
<dbReference type="GO" id="GO:0005524">
    <property type="term" value="F:ATP binding"/>
    <property type="evidence" value="ECO:0007669"/>
    <property type="project" value="UniProtKB-KW"/>
</dbReference>
<evidence type="ECO:0000259" key="3">
    <source>
        <dbReference type="PROSITE" id="PS51459"/>
    </source>
</evidence>
<evidence type="ECO:0000256" key="2">
    <source>
        <dbReference type="PIRSR" id="PIRSR640198-3"/>
    </source>
</evidence>
<name>A0A1G2AAN2_9BACT</name>
<dbReference type="EMBL" id="MHJU01000008">
    <property type="protein sequence ID" value="OGY73725.1"/>
    <property type="molecule type" value="Genomic_DNA"/>
</dbReference>
<keyword evidence="1" id="KW-0547">Nucleotide-binding</keyword>
<comment type="caution">
    <text evidence="4">The sequence shown here is derived from an EMBL/GenBank/DDBJ whole genome shotgun (WGS) entry which is preliminary data.</text>
</comment>
<protein>
    <recommendedName>
        <fullName evidence="3">Fido domain-containing protein</fullName>
    </recommendedName>
</protein>
<evidence type="ECO:0000256" key="1">
    <source>
        <dbReference type="PIRSR" id="PIRSR640198-2"/>
    </source>
</evidence>
<dbReference type="AlphaFoldDB" id="A0A1G2AAN2"/>
<reference evidence="4 5" key="1">
    <citation type="journal article" date="2016" name="Nat. Commun.">
        <title>Thousands of microbial genomes shed light on interconnected biogeochemical processes in an aquifer system.</title>
        <authorList>
            <person name="Anantharaman K."/>
            <person name="Brown C.T."/>
            <person name="Hug L.A."/>
            <person name="Sharon I."/>
            <person name="Castelle C.J."/>
            <person name="Probst A.J."/>
            <person name="Thomas B.C."/>
            <person name="Singh A."/>
            <person name="Wilkins M.J."/>
            <person name="Karaoz U."/>
            <person name="Brodie E.L."/>
            <person name="Williams K.H."/>
            <person name="Hubbard S.S."/>
            <person name="Banfield J.F."/>
        </authorList>
    </citation>
    <scope>NUCLEOTIDE SEQUENCE [LARGE SCALE GENOMIC DNA]</scope>
</reference>
<organism evidence="4 5">
    <name type="scientific">Candidatus Jacksonbacteria bacterium RIFCSPLOWO2_02_FULL_44_20</name>
    <dbReference type="NCBI Taxonomy" id="1798460"/>
    <lineage>
        <taxon>Bacteria</taxon>
        <taxon>Candidatus Jacksoniibacteriota</taxon>
    </lineage>
</organism>
<feature type="site" description="Important for autoinhibition of adenylyltransferase activity" evidence="2">
    <location>
        <position position="155"/>
    </location>
</feature>
<gene>
    <name evidence="4" type="ORF">A3H61_00020</name>
</gene>
<accession>A0A1G2AAN2</accession>
<dbReference type="PROSITE" id="PS51459">
    <property type="entry name" value="FIDO"/>
    <property type="match status" value="1"/>
</dbReference>
<dbReference type="SUPFAM" id="SSF140931">
    <property type="entry name" value="Fic-like"/>
    <property type="match status" value="1"/>
</dbReference>
<feature type="domain" description="Fido" evidence="3">
    <location>
        <begin position="205"/>
        <end position="338"/>
    </location>
</feature>
<dbReference type="Gene3D" id="1.10.3290.10">
    <property type="entry name" value="Fido-like domain"/>
    <property type="match status" value="1"/>
</dbReference>
<dbReference type="Pfam" id="PF02661">
    <property type="entry name" value="Fic"/>
    <property type="match status" value="1"/>
</dbReference>
<dbReference type="InterPro" id="IPR036597">
    <property type="entry name" value="Fido-like_dom_sf"/>
</dbReference>
<keyword evidence="1" id="KW-0067">ATP-binding</keyword>
<evidence type="ECO:0000313" key="5">
    <source>
        <dbReference type="Proteomes" id="UP000178315"/>
    </source>
</evidence>
<dbReference type="InterPro" id="IPR040198">
    <property type="entry name" value="Fido_containing"/>
</dbReference>
<dbReference type="PANTHER" id="PTHR13504:SF38">
    <property type="entry name" value="FIDO DOMAIN-CONTAINING PROTEIN"/>
    <property type="match status" value="1"/>
</dbReference>
<feature type="binding site" evidence="1">
    <location>
        <begin position="284"/>
        <end position="291"/>
    </location>
    <ligand>
        <name>ATP</name>
        <dbReference type="ChEBI" id="CHEBI:30616"/>
    </ligand>
</feature>
<dbReference type="InterPro" id="IPR003812">
    <property type="entry name" value="Fido"/>
</dbReference>
<evidence type="ECO:0000313" key="4">
    <source>
        <dbReference type="EMBL" id="OGY73725.1"/>
    </source>
</evidence>
<dbReference type="Proteomes" id="UP000178315">
    <property type="component" value="Unassembled WGS sequence"/>
</dbReference>
<sequence>MKLNQKQRDIINIILKNGKMPSSAVCAEMSRLGSEVSLVTVKRALSLLKKEGLLDVSGFGPSTQYEASVIGRLFAPIDARKYCAIEPDRRFGLDRYNFALLASMPSTLFDKNELATLNTATVTFKERSKDASDVIQKKELERLIIELAWKSSKIEGNTYTLLDTEKLILERKEAPGHDKKETQMILNHKDAFIFIRENLSFFRELTRTNLEKLHSILVKDLSVHFGLRASPVGVLGSKYQPLDNSYQIAEAVEALCRAVAGMETPYDKALSALLGISYIQPFEDGNKRVSRLMTNALLLAHGCAPLSYRSVDENEYREAILAFYEINSLLPFKKIFIAQYEFASAHYALQG</sequence>
<proteinExistence type="predicted"/>